<protein>
    <submittedName>
        <fullName evidence="2">Uncharacterized protein</fullName>
    </submittedName>
</protein>
<evidence type="ECO:0000256" key="1">
    <source>
        <dbReference type="SAM" id="MobiDB-lite"/>
    </source>
</evidence>
<feature type="region of interest" description="Disordered" evidence="1">
    <location>
        <begin position="210"/>
        <end position="282"/>
    </location>
</feature>
<dbReference type="EMBL" id="SEOQ01001803">
    <property type="protein sequence ID" value="TFY50509.1"/>
    <property type="molecule type" value="Genomic_DNA"/>
</dbReference>
<reference evidence="2 3" key="1">
    <citation type="submission" date="2019-02" db="EMBL/GenBank/DDBJ databases">
        <title>Genome sequencing of the rare red list fungi Dentipellis fragilis.</title>
        <authorList>
            <person name="Buettner E."/>
            <person name="Kellner H."/>
        </authorList>
    </citation>
    <scope>NUCLEOTIDE SEQUENCE [LARGE SCALE GENOMIC DNA]</scope>
    <source>
        <strain evidence="2 3">DSM 105465</strain>
    </source>
</reference>
<feature type="compositionally biased region" description="Low complexity" evidence="1">
    <location>
        <begin position="268"/>
        <end position="279"/>
    </location>
</feature>
<dbReference type="AlphaFoldDB" id="A0A4Y9XPR4"/>
<feature type="compositionally biased region" description="Acidic residues" evidence="1">
    <location>
        <begin position="232"/>
        <end position="250"/>
    </location>
</feature>
<evidence type="ECO:0000313" key="3">
    <source>
        <dbReference type="Proteomes" id="UP000298327"/>
    </source>
</evidence>
<dbReference type="OrthoDB" id="3365310at2759"/>
<gene>
    <name evidence="2" type="ORF">EVG20_g11475</name>
</gene>
<comment type="caution">
    <text evidence="2">The sequence shown here is derived from an EMBL/GenBank/DDBJ whole genome shotgun (WGS) entry which is preliminary data.</text>
</comment>
<accession>A0A4Y9XPR4</accession>
<keyword evidence="3" id="KW-1185">Reference proteome</keyword>
<dbReference type="Proteomes" id="UP000298327">
    <property type="component" value="Unassembled WGS sequence"/>
</dbReference>
<evidence type="ECO:0000313" key="2">
    <source>
        <dbReference type="EMBL" id="TFY50509.1"/>
    </source>
</evidence>
<proteinExistence type="predicted"/>
<sequence>KEPDNSSWLAQTASELVASNSLPSSATVGAGHATLTALLRTSRGFAPSVYRHVLVLTAAVGGTALAQRLRPFVPQAAFATLACDPLPPPTLVSTYDDAFFSGAEDVFAPAGGARLSQAATQRLLERLVPDPELRRQLQAIFEGNPAMRRQFPGGVAEFAQAAGQMPEEVLDDILMGAVMVDNAGGHEGGMPGAMPGQEGLVELEFLEGGEEEEAPAQAHVEHPVEEAVAEGGESEEEEEGEEEGEEEEEYVAPMPMPCKTAVDRELSSSRTSKLGSSTSADASSLRFSLGMGEEFCDRVRVSLSAISSIFVENGYTCMDIDLSFPPKDTNMRQTSQSLMKHFENELASHLRFATISASPFPPVIISRSAGALITQTYISSNPATGLVLISPPAANTTLNSTLLPTHLDEFDYEPRFPVALVDVCERLRMLAKTSRLGRDEEVDKLAVETFGVQAVYTKIALWLDDIGV</sequence>
<feature type="non-terminal residue" evidence="2">
    <location>
        <position position="1"/>
    </location>
</feature>
<name>A0A4Y9XPR4_9AGAM</name>
<organism evidence="2 3">
    <name type="scientific">Dentipellis fragilis</name>
    <dbReference type="NCBI Taxonomy" id="205917"/>
    <lineage>
        <taxon>Eukaryota</taxon>
        <taxon>Fungi</taxon>
        <taxon>Dikarya</taxon>
        <taxon>Basidiomycota</taxon>
        <taxon>Agaricomycotina</taxon>
        <taxon>Agaricomycetes</taxon>
        <taxon>Russulales</taxon>
        <taxon>Hericiaceae</taxon>
        <taxon>Dentipellis</taxon>
    </lineage>
</organism>